<evidence type="ECO:0000313" key="3">
    <source>
        <dbReference type="Proteomes" id="UP000812270"/>
    </source>
</evidence>
<feature type="transmembrane region" description="Helical" evidence="1">
    <location>
        <begin position="110"/>
        <end position="126"/>
    </location>
</feature>
<organism evidence="2 3">
    <name type="scientific">Pinibacter aurantiacus</name>
    <dbReference type="NCBI Taxonomy" id="2851599"/>
    <lineage>
        <taxon>Bacteria</taxon>
        <taxon>Pseudomonadati</taxon>
        <taxon>Bacteroidota</taxon>
        <taxon>Chitinophagia</taxon>
        <taxon>Chitinophagales</taxon>
        <taxon>Chitinophagaceae</taxon>
        <taxon>Pinibacter</taxon>
    </lineage>
</organism>
<name>A0A9E2S804_9BACT</name>
<reference evidence="2" key="1">
    <citation type="submission" date="2021-06" db="EMBL/GenBank/DDBJ databases">
        <authorList>
            <person name="Huq M.A."/>
        </authorList>
    </citation>
    <scope>NUCLEOTIDE SEQUENCE</scope>
    <source>
        <strain evidence="2">MAH-26</strain>
    </source>
</reference>
<keyword evidence="1" id="KW-0812">Transmembrane</keyword>
<dbReference type="RefSeq" id="WP_217790263.1">
    <property type="nucleotide sequence ID" value="NZ_JAHSPG010000002.1"/>
</dbReference>
<feature type="transmembrane region" description="Helical" evidence="1">
    <location>
        <begin position="24"/>
        <end position="46"/>
    </location>
</feature>
<proteinExistence type="predicted"/>
<keyword evidence="1" id="KW-0472">Membrane</keyword>
<feature type="transmembrane region" description="Helical" evidence="1">
    <location>
        <begin position="70"/>
        <end position="90"/>
    </location>
</feature>
<evidence type="ECO:0000313" key="2">
    <source>
        <dbReference type="EMBL" id="MBV4356638.1"/>
    </source>
</evidence>
<comment type="caution">
    <text evidence="2">The sequence shown here is derived from an EMBL/GenBank/DDBJ whole genome shotgun (WGS) entry which is preliminary data.</text>
</comment>
<accession>A0A9E2S804</accession>
<keyword evidence="1" id="KW-1133">Transmembrane helix</keyword>
<feature type="transmembrane region" description="Helical" evidence="1">
    <location>
        <begin position="185"/>
        <end position="204"/>
    </location>
</feature>
<gene>
    <name evidence="2" type="ORF">KTO63_05705</name>
</gene>
<dbReference type="EMBL" id="JAHSPG010000002">
    <property type="protein sequence ID" value="MBV4356638.1"/>
    <property type="molecule type" value="Genomic_DNA"/>
</dbReference>
<evidence type="ECO:0000256" key="1">
    <source>
        <dbReference type="SAM" id="Phobius"/>
    </source>
</evidence>
<dbReference type="AlphaFoldDB" id="A0A9E2S804"/>
<sequence length="207" mass="22971">MDSSSKPLDTLQDIKKMMERSSRFISLSGWSGVGAGVCALIGAWMAHGKLASFGGLDVESRYYSVNNLEYSLFLIALGVLAGALVLAFTFTYIRSKKTGVAIWGTSARRLLWNTFLPMAAGGVLILKMIDLNFYTLIAPTCLLFYGVALVNGSKYTLGEIRYLGYAQILLGMINCWLLHSGLILWTIGFGILHIVYGLVMWWKYERE</sequence>
<feature type="transmembrane region" description="Helical" evidence="1">
    <location>
        <begin position="132"/>
        <end position="150"/>
    </location>
</feature>
<keyword evidence="3" id="KW-1185">Reference proteome</keyword>
<dbReference type="Proteomes" id="UP000812270">
    <property type="component" value="Unassembled WGS sequence"/>
</dbReference>
<protein>
    <submittedName>
        <fullName evidence="2">Uncharacterized protein</fullName>
    </submittedName>
</protein>